<evidence type="ECO:0000259" key="2">
    <source>
        <dbReference type="SMART" id="SM00645"/>
    </source>
</evidence>
<dbReference type="InterPro" id="IPR013128">
    <property type="entry name" value="Peptidase_C1A"/>
</dbReference>
<dbReference type="Proteomes" id="UP000190626">
    <property type="component" value="Unassembled WGS sequence"/>
</dbReference>
<keyword evidence="4" id="KW-1185">Reference proteome</keyword>
<dbReference type="Gene3D" id="3.90.70.10">
    <property type="entry name" value="Cysteine proteinases"/>
    <property type="match status" value="1"/>
</dbReference>
<evidence type="ECO:0000313" key="3">
    <source>
        <dbReference type="EMBL" id="OPH47641.1"/>
    </source>
</evidence>
<dbReference type="GO" id="GO:0008234">
    <property type="term" value="F:cysteine-type peptidase activity"/>
    <property type="evidence" value="ECO:0007669"/>
    <property type="project" value="InterPro"/>
</dbReference>
<dbReference type="RefSeq" id="WP_158082355.1">
    <property type="nucleotide sequence ID" value="NZ_MBTG01000056.1"/>
</dbReference>
<dbReference type="SUPFAM" id="SSF54001">
    <property type="entry name" value="Cysteine proteinases"/>
    <property type="match status" value="1"/>
</dbReference>
<dbReference type="PANTHER" id="PTHR12411">
    <property type="entry name" value="CYSTEINE PROTEASE FAMILY C1-RELATED"/>
    <property type="match status" value="1"/>
</dbReference>
<organism evidence="3 4">
    <name type="scientific">Paenibacillus ferrarius</name>
    <dbReference type="NCBI Taxonomy" id="1469647"/>
    <lineage>
        <taxon>Bacteria</taxon>
        <taxon>Bacillati</taxon>
        <taxon>Bacillota</taxon>
        <taxon>Bacilli</taxon>
        <taxon>Bacillales</taxon>
        <taxon>Paenibacillaceae</taxon>
        <taxon>Paenibacillus</taxon>
    </lineage>
</organism>
<dbReference type="CDD" id="cd02619">
    <property type="entry name" value="Peptidase_C1"/>
    <property type="match status" value="1"/>
</dbReference>
<dbReference type="Pfam" id="PF00112">
    <property type="entry name" value="Peptidase_C1"/>
    <property type="match status" value="1"/>
</dbReference>
<dbReference type="InterPro" id="IPR000668">
    <property type="entry name" value="Peptidase_C1A_C"/>
</dbReference>
<gene>
    <name evidence="3" type="ORF">BC351_10655</name>
</gene>
<proteinExistence type="inferred from homology"/>
<dbReference type="OrthoDB" id="3648721at2"/>
<dbReference type="STRING" id="1469647.BC351_10655"/>
<sequence>MERQYLLKPDRPDPKDYKYASYSSQEIKPIDLRPYDFPEILDQGYLGSCTAFAISALKQFKERNESQINAYFYLSQLYLYYKEREIEGTIDFDSGASIRDGLKVLQQVGCCTTSYFPYVESNYKNKPSIEADENAKEHKINSYSRLFTALQLKQALSEKNPVVMGVEIFQSFESFEVASTGVVPFPDRNKEYSLGYHAVLAMGWKIINGEEYIICRNSWSKQWGDKGYFYLPMSYIGRLVSDMWVTN</sequence>
<protein>
    <recommendedName>
        <fullName evidence="2">Peptidase C1A papain C-terminal domain-containing protein</fullName>
    </recommendedName>
</protein>
<dbReference type="SMART" id="SM00645">
    <property type="entry name" value="Pept_C1"/>
    <property type="match status" value="1"/>
</dbReference>
<feature type="domain" description="Peptidase C1A papain C-terminal" evidence="2">
    <location>
        <begin position="27"/>
        <end position="238"/>
    </location>
</feature>
<comment type="similarity">
    <text evidence="1">Belongs to the peptidase C1 family.</text>
</comment>
<accession>A0A1V4H910</accession>
<name>A0A1V4H910_9BACL</name>
<evidence type="ECO:0000256" key="1">
    <source>
        <dbReference type="ARBA" id="ARBA00008455"/>
    </source>
</evidence>
<dbReference type="InterPro" id="IPR038765">
    <property type="entry name" value="Papain-like_cys_pep_sf"/>
</dbReference>
<dbReference type="InterPro" id="IPR025661">
    <property type="entry name" value="Pept_asp_AS"/>
</dbReference>
<comment type="caution">
    <text evidence="3">The sequence shown here is derived from an EMBL/GenBank/DDBJ whole genome shotgun (WGS) entry which is preliminary data.</text>
</comment>
<reference evidence="4" key="1">
    <citation type="submission" date="2016-07" db="EMBL/GenBank/DDBJ databases">
        <authorList>
            <person name="Florea S."/>
            <person name="Webb J.S."/>
            <person name="Jaromczyk J."/>
            <person name="Schardl C.L."/>
        </authorList>
    </citation>
    <scope>NUCLEOTIDE SEQUENCE [LARGE SCALE GENOMIC DNA]</scope>
    <source>
        <strain evidence="4">CY1</strain>
    </source>
</reference>
<dbReference type="PROSITE" id="PS00640">
    <property type="entry name" value="THIOL_PROTEASE_ASN"/>
    <property type="match status" value="1"/>
</dbReference>
<dbReference type="AlphaFoldDB" id="A0A1V4H910"/>
<dbReference type="GO" id="GO:0006508">
    <property type="term" value="P:proteolysis"/>
    <property type="evidence" value="ECO:0007669"/>
    <property type="project" value="InterPro"/>
</dbReference>
<evidence type="ECO:0000313" key="4">
    <source>
        <dbReference type="Proteomes" id="UP000190626"/>
    </source>
</evidence>
<dbReference type="EMBL" id="MBTG01000056">
    <property type="protein sequence ID" value="OPH47641.1"/>
    <property type="molecule type" value="Genomic_DNA"/>
</dbReference>